<sequence length="157" mass="16391">MPAARPSALTTNGALRFARAALHSSRSVQRSKSEVGMPCLFMNCLEKALLPSRRAPEAPGPMTRMPAARSASAVPATRGASGPMKTSSMPSSRQSPTMACGSQGSPAWQRASFAIPGLPGQQCSPPVIFDWENAWTTACSLPPPPNTITFILGAPNA</sequence>
<feature type="compositionally biased region" description="Polar residues" evidence="1">
    <location>
        <begin position="84"/>
        <end position="103"/>
    </location>
</feature>
<organism evidence="2">
    <name type="scientific">bioreactor metagenome</name>
    <dbReference type="NCBI Taxonomy" id="1076179"/>
    <lineage>
        <taxon>unclassified sequences</taxon>
        <taxon>metagenomes</taxon>
        <taxon>ecological metagenomes</taxon>
    </lineage>
</organism>
<protein>
    <submittedName>
        <fullName evidence="2">Uncharacterized protein</fullName>
    </submittedName>
</protein>
<name>A0A645H4V3_9ZZZZ</name>
<evidence type="ECO:0000313" key="2">
    <source>
        <dbReference type="EMBL" id="MPN34047.1"/>
    </source>
</evidence>
<feature type="region of interest" description="Disordered" evidence="1">
    <location>
        <begin position="55"/>
        <end position="103"/>
    </location>
</feature>
<dbReference type="AlphaFoldDB" id="A0A645H4V3"/>
<gene>
    <name evidence="2" type="ORF">SDC9_181539</name>
</gene>
<reference evidence="2" key="1">
    <citation type="submission" date="2019-08" db="EMBL/GenBank/DDBJ databases">
        <authorList>
            <person name="Kucharzyk K."/>
            <person name="Murdoch R.W."/>
            <person name="Higgins S."/>
            <person name="Loffler F."/>
        </authorList>
    </citation>
    <scope>NUCLEOTIDE SEQUENCE</scope>
</reference>
<dbReference type="EMBL" id="VSSQ01086877">
    <property type="protein sequence ID" value="MPN34047.1"/>
    <property type="molecule type" value="Genomic_DNA"/>
</dbReference>
<evidence type="ECO:0000256" key="1">
    <source>
        <dbReference type="SAM" id="MobiDB-lite"/>
    </source>
</evidence>
<comment type="caution">
    <text evidence="2">The sequence shown here is derived from an EMBL/GenBank/DDBJ whole genome shotgun (WGS) entry which is preliminary data.</text>
</comment>
<proteinExistence type="predicted"/>
<accession>A0A645H4V3</accession>